<accession>K0S0J0</accession>
<name>K0S0J0_THAOC</name>
<feature type="non-terminal residue" evidence="2">
    <location>
        <position position="1"/>
    </location>
</feature>
<dbReference type="Proteomes" id="UP000266841">
    <property type="component" value="Unassembled WGS sequence"/>
</dbReference>
<proteinExistence type="predicted"/>
<reference evidence="2 3" key="1">
    <citation type="journal article" date="2012" name="Genome Biol.">
        <title>Genome and low-iron response of an oceanic diatom adapted to chronic iron limitation.</title>
        <authorList>
            <person name="Lommer M."/>
            <person name="Specht M."/>
            <person name="Roy A.S."/>
            <person name="Kraemer L."/>
            <person name="Andreson R."/>
            <person name="Gutowska M.A."/>
            <person name="Wolf J."/>
            <person name="Bergner S.V."/>
            <person name="Schilhabel M.B."/>
            <person name="Klostermeier U.C."/>
            <person name="Beiko R.G."/>
            <person name="Rosenstiel P."/>
            <person name="Hippler M."/>
            <person name="Laroche J."/>
        </authorList>
    </citation>
    <scope>NUCLEOTIDE SEQUENCE [LARGE SCALE GENOMIC DNA]</scope>
    <source>
        <strain evidence="2 3">CCMP1005</strain>
    </source>
</reference>
<evidence type="ECO:0000256" key="1">
    <source>
        <dbReference type="SAM" id="MobiDB-lite"/>
    </source>
</evidence>
<sequence>RGRLKSCSASSDTRHDRPRSSAAGGICRRRSSAAVGDALNSQCTGNEDVSIRLAGSMDVERIAKPLKHQILTKERNMLGDQKATVLLRASENLKFLFEAKQALRASIHDSKVAGGVVVVD</sequence>
<protein>
    <submittedName>
        <fullName evidence="2">Uncharacterized protein</fullName>
    </submittedName>
</protein>
<evidence type="ECO:0000313" key="3">
    <source>
        <dbReference type="Proteomes" id="UP000266841"/>
    </source>
</evidence>
<feature type="region of interest" description="Disordered" evidence="1">
    <location>
        <begin position="1"/>
        <end position="27"/>
    </location>
</feature>
<evidence type="ECO:0000313" key="2">
    <source>
        <dbReference type="EMBL" id="EJK58840.1"/>
    </source>
</evidence>
<keyword evidence="3" id="KW-1185">Reference proteome</keyword>
<comment type="caution">
    <text evidence="2">The sequence shown here is derived from an EMBL/GenBank/DDBJ whole genome shotgun (WGS) entry which is preliminary data.</text>
</comment>
<organism evidence="2 3">
    <name type="scientific">Thalassiosira oceanica</name>
    <name type="common">Marine diatom</name>
    <dbReference type="NCBI Taxonomy" id="159749"/>
    <lineage>
        <taxon>Eukaryota</taxon>
        <taxon>Sar</taxon>
        <taxon>Stramenopiles</taxon>
        <taxon>Ochrophyta</taxon>
        <taxon>Bacillariophyta</taxon>
        <taxon>Coscinodiscophyceae</taxon>
        <taxon>Thalassiosirophycidae</taxon>
        <taxon>Thalassiosirales</taxon>
        <taxon>Thalassiosiraceae</taxon>
        <taxon>Thalassiosira</taxon>
    </lineage>
</organism>
<gene>
    <name evidence="2" type="ORF">THAOC_21001</name>
</gene>
<dbReference type="AlphaFoldDB" id="K0S0J0"/>
<dbReference type="EMBL" id="AGNL01024107">
    <property type="protein sequence ID" value="EJK58840.1"/>
    <property type="molecule type" value="Genomic_DNA"/>
</dbReference>